<evidence type="ECO:0000256" key="4">
    <source>
        <dbReference type="ARBA" id="ARBA00013061"/>
    </source>
</evidence>
<comment type="catalytic activity">
    <reaction evidence="1 10 12">
        <text>(2R)-3-phosphoglycerate + ATP = (2R)-3-phospho-glyceroyl phosphate + ADP</text>
        <dbReference type="Rhea" id="RHEA:14801"/>
        <dbReference type="ChEBI" id="CHEBI:30616"/>
        <dbReference type="ChEBI" id="CHEBI:57604"/>
        <dbReference type="ChEBI" id="CHEBI:58272"/>
        <dbReference type="ChEBI" id="CHEBI:456216"/>
        <dbReference type="EC" id="2.7.2.3"/>
    </reaction>
</comment>
<evidence type="ECO:0000256" key="8">
    <source>
        <dbReference type="ARBA" id="ARBA00022777"/>
    </source>
</evidence>
<comment type="similarity">
    <text evidence="3 10 12">Belongs to the phosphoglycerate kinase family.</text>
</comment>
<evidence type="ECO:0000256" key="11">
    <source>
        <dbReference type="PIRSR" id="PIRSR000724-2"/>
    </source>
</evidence>
<dbReference type="PANTHER" id="PTHR11406:SF23">
    <property type="entry name" value="PHOSPHOGLYCERATE KINASE 1, CHLOROPLASTIC-RELATED"/>
    <property type="match status" value="1"/>
</dbReference>
<organism evidence="13 14">
    <name type="scientific">Terrybacteria sp. (strain RIFCSPHIGHO2_01_FULL_58_15)</name>
    <dbReference type="NCBI Taxonomy" id="1802363"/>
    <lineage>
        <taxon>Bacteria</taxon>
        <taxon>Candidatus Terryibacteriota</taxon>
    </lineage>
</organism>
<dbReference type="GO" id="GO:0005829">
    <property type="term" value="C:cytosol"/>
    <property type="evidence" value="ECO:0007669"/>
    <property type="project" value="TreeGrafter"/>
</dbReference>
<comment type="pathway">
    <text evidence="2 10">Carbohydrate degradation; glycolysis; pyruvate from D-glyceraldehyde 3-phosphate: step 2/5.</text>
</comment>
<dbReference type="GO" id="GO:0043531">
    <property type="term" value="F:ADP binding"/>
    <property type="evidence" value="ECO:0007669"/>
    <property type="project" value="TreeGrafter"/>
</dbReference>
<gene>
    <name evidence="10" type="primary">pgk</name>
    <name evidence="13" type="ORF">A2682_03805</name>
</gene>
<comment type="caution">
    <text evidence="13">The sequence shown here is derived from an EMBL/GenBank/DDBJ whole genome shotgun (WGS) entry which is preliminary data.</text>
</comment>
<evidence type="ECO:0000256" key="6">
    <source>
        <dbReference type="ARBA" id="ARBA00022679"/>
    </source>
</evidence>
<dbReference type="STRING" id="1802363.A2682_03805"/>
<keyword evidence="10" id="KW-0963">Cytoplasm</keyword>
<dbReference type="HAMAP" id="MF_00145">
    <property type="entry name" value="Phosphoglyc_kinase"/>
    <property type="match status" value="1"/>
</dbReference>
<evidence type="ECO:0000313" key="13">
    <source>
        <dbReference type="EMBL" id="OHA49132.1"/>
    </source>
</evidence>
<dbReference type="GO" id="GO:0006094">
    <property type="term" value="P:gluconeogenesis"/>
    <property type="evidence" value="ECO:0007669"/>
    <property type="project" value="TreeGrafter"/>
</dbReference>
<accession>A0A1G2PNF6</accession>
<dbReference type="AlphaFoldDB" id="A0A1G2PNF6"/>
<dbReference type="PIRSF" id="PIRSF000724">
    <property type="entry name" value="Pgk"/>
    <property type="match status" value="1"/>
</dbReference>
<feature type="binding site" evidence="10 11">
    <location>
        <position position="201"/>
    </location>
    <ligand>
        <name>ATP</name>
        <dbReference type="ChEBI" id="CHEBI:30616"/>
    </ligand>
</feature>
<comment type="caution">
    <text evidence="10">Lacks conserved residue(s) required for the propagation of feature annotation.</text>
</comment>
<dbReference type="GO" id="GO:0006096">
    <property type="term" value="P:glycolytic process"/>
    <property type="evidence" value="ECO:0007669"/>
    <property type="project" value="UniProtKB-UniRule"/>
</dbReference>
<dbReference type="Gene3D" id="3.40.50.1260">
    <property type="entry name" value="Phosphoglycerate kinase, N-terminal domain"/>
    <property type="match status" value="2"/>
</dbReference>
<dbReference type="UniPathway" id="UPA00109">
    <property type="reaction ID" value="UER00185"/>
</dbReference>
<protein>
    <recommendedName>
        <fullName evidence="5 10">Phosphoglycerate kinase</fullName>
        <ecNumber evidence="4 10">2.7.2.3</ecNumber>
    </recommendedName>
</protein>
<comment type="subcellular location">
    <subcellularLocation>
        <location evidence="10">Cytoplasm</location>
    </subcellularLocation>
</comment>
<feature type="binding site" evidence="10 11">
    <location>
        <position position="319"/>
    </location>
    <ligand>
        <name>ATP</name>
        <dbReference type="ChEBI" id="CHEBI:30616"/>
    </ligand>
</feature>
<evidence type="ECO:0000256" key="5">
    <source>
        <dbReference type="ARBA" id="ARBA00016471"/>
    </source>
</evidence>
<dbReference type="EC" id="2.7.2.3" evidence="4 10"/>
<dbReference type="EMBL" id="MHST01000013">
    <property type="protein sequence ID" value="OHA49132.1"/>
    <property type="molecule type" value="Genomic_DNA"/>
</dbReference>
<dbReference type="GO" id="GO:0004618">
    <property type="term" value="F:phosphoglycerate kinase activity"/>
    <property type="evidence" value="ECO:0007669"/>
    <property type="project" value="UniProtKB-UniRule"/>
</dbReference>
<keyword evidence="8 10" id="KW-0418">Kinase</keyword>
<evidence type="ECO:0000256" key="2">
    <source>
        <dbReference type="ARBA" id="ARBA00004838"/>
    </source>
</evidence>
<evidence type="ECO:0000256" key="10">
    <source>
        <dbReference type="HAMAP-Rule" id="MF_00145"/>
    </source>
</evidence>
<feature type="binding site" evidence="10">
    <location>
        <position position="151"/>
    </location>
    <ligand>
        <name>substrate</name>
    </ligand>
</feature>
<dbReference type="GO" id="GO:0005524">
    <property type="term" value="F:ATP binding"/>
    <property type="evidence" value="ECO:0007669"/>
    <property type="project" value="UniProtKB-KW"/>
</dbReference>
<name>A0A1G2PNF6_TERXR</name>
<evidence type="ECO:0000256" key="12">
    <source>
        <dbReference type="RuleBase" id="RU000532"/>
    </source>
</evidence>
<evidence type="ECO:0000256" key="3">
    <source>
        <dbReference type="ARBA" id="ARBA00008982"/>
    </source>
</evidence>
<evidence type="ECO:0000256" key="1">
    <source>
        <dbReference type="ARBA" id="ARBA00000642"/>
    </source>
</evidence>
<feature type="binding site" evidence="10">
    <location>
        <position position="118"/>
    </location>
    <ligand>
        <name>substrate</name>
    </ligand>
</feature>
<keyword evidence="7 10" id="KW-0547">Nucleotide-binding</keyword>
<dbReference type="PRINTS" id="PR00477">
    <property type="entry name" value="PHGLYCKINASE"/>
</dbReference>
<evidence type="ECO:0000256" key="7">
    <source>
        <dbReference type="ARBA" id="ARBA00022741"/>
    </source>
</evidence>
<feature type="binding site" evidence="10">
    <location>
        <position position="35"/>
    </location>
    <ligand>
        <name>substrate</name>
    </ligand>
</feature>
<dbReference type="Proteomes" id="UP000178690">
    <property type="component" value="Unassembled WGS sequence"/>
</dbReference>
<proteinExistence type="inferred from homology"/>
<feature type="binding site" evidence="10 11">
    <location>
        <begin position="345"/>
        <end position="348"/>
    </location>
    <ligand>
        <name>ATP</name>
        <dbReference type="ChEBI" id="CHEBI:30616"/>
    </ligand>
</feature>
<feature type="binding site" evidence="10">
    <location>
        <begin position="59"/>
        <end position="62"/>
    </location>
    <ligand>
        <name>substrate</name>
    </ligand>
</feature>
<comment type="subunit">
    <text evidence="10">Monomer.</text>
</comment>
<dbReference type="InterPro" id="IPR001576">
    <property type="entry name" value="Phosphoglycerate_kinase"/>
</dbReference>
<keyword evidence="10" id="KW-0324">Glycolysis</keyword>
<evidence type="ECO:0000313" key="14">
    <source>
        <dbReference type="Proteomes" id="UP000178690"/>
    </source>
</evidence>
<dbReference type="PANTHER" id="PTHR11406">
    <property type="entry name" value="PHOSPHOGLYCERATE KINASE"/>
    <property type="match status" value="1"/>
</dbReference>
<reference evidence="13 14" key="1">
    <citation type="journal article" date="2016" name="Nat. Commun.">
        <title>Thousands of microbial genomes shed light on interconnected biogeochemical processes in an aquifer system.</title>
        <authorList>
            <person name="Anantharaman K."/>
            <person name="Brown C.T."/>
            <person name="Hug L.A."/>
            <person name="Sharon I."/>
            <person name="Castelle C.J."/>
            <person name="Probst A.J."/>
            <person name="Thomas B.C."/>
            <person name="Singh A."/>
            <person name="Wilkins M.J."/>
            <person name="Karaoz U."/>
            <person name="Brodie E.L."/>
            <person name="Williams K.H."/>
            <person name="Hubbard S.S."/>
            <person name="Banfield J.F."/>
        </authorList>
    </citation>
    <scope>NUCLEOTIDE SEQUENCE [LARGE SCALE GENOMIC DNA]</scope>
    <source>
        <strain evidence="14">RIFCSPHIGHO2_01_FULL_58_15</strain>
    </source>
</reference>
<dbReference type="Pfam" id="PF00162">
    <property type="entry name" value="PGK"/>
    <property type="match status" value="1"/>
</dbReference>
<dbReference type="SUPFAM" id="SSF53748">
    <property type="entry name" value="Phosphoglycerate kinase"/>
    <property type="match status" value="1"/>
</dbReference>
<keyword evidence="6 10" id="KW-0808">Transferase</keyword>
<sequence>MLRTLDTLEIAGKRVLLRAGFDVPLKEGIVADDFRMRAGLPTFRALRNRGAKAVFVLSHLGRPKGKRDAAFSQRAVAERLSTLLGGPVSFVEDCVGPEAENAARSAKEGEVLFFENLRFHEGEEANSSPFTDALARLGDCFVNDAFSDAHRAHASIVGLPGRVPAAAGMLLTREVETLTRLRDNPVPPFVAVLGGAKISDKLPMIERLLPRLEGLCLAGALANTMLRAKGFGVGHSVVEENLIERVRAIALTDLRLHLPVDVVVSTDRSGAAAVRTCGVGDVAADELILDIGPDTSELFSRVVRKAKTVFWNGPMGIAEVPAFRFGTEAVARAVASAPGYSVVGGGDTTRYPLEMNLAGDIDFLSTGGGAMLALLAGEELPALRALSV</sequence>
<dbReference type="InterPro" id="IPR015824">
    <property type="entry name" value="Phosphoglycerate_kinase_N"/>
</dbReference>
<dbReference type="FunFam" id="3.40.50.1260:FF:000006">
    <property type="entry name" value="Phosphoglycerate kinase"/>
    <property type="match status" value="1"/>
</dbReference>
<dbReference type="InterPro" id="IPR036043">
    <property type="entry name" value="Phosphoglycerate_kinase_sf"/>
</dbReference>
<evidence type="ECO:0000256" key="9">
    <source>
        <dbReference type="ARBA" id="ARBA00022840"/>
    </source>
</evidence>
<keyword evidence="9 10" id="KW-0067">ATP-binding</keyword>